<evidence type="ECO:0000313" key="8">
    <source>
        <dbReference type="EMBL" id="MEC3874562.1"/>
    </source>
</evidence>
<keyword evidence="9" id="KW-1185">Reference proteome</keyword>
<proteinExistence type="inferred from homology"/>
<keyword evidence="4" id="KW-0472">Membrane</keyword>
<dbReference type="CDD" id="cd08977">
    <property type="entry name" value="SusD"/>
    <property type="match status" value="1"/>
</dbReference>
<comment type="caution">
    <text evidence="8">The sequence shown here is derived from an EMBL/GenBank/DDBJ whole genome shotgun (WGS) entry which is preliminary data.</text>
</comment>
<keyword evidence="5" id="KW-0998">Cell outer membrane</keyword>
<evidence type="ECO:0000256" key="1">
    <source>
        <dbReference type="ARBA" id="ARBA00004442"/>
    </source>
</evidence>
<evidence type="ECO:0000256" key="3">
    <source>
        <dbReference type="ARBA" id="ARBA00022729"/>
    </source>
</evidence>
<name>A0ABU6HNC5_9FLAO</name>
<evidence type="ECO:0000256" key="4">
    <source>
        <dbReference type="ARBA" id="ARBA00023136"/>
    </source>
</evidence>
<dbReference type="InterPro" id="IPR033985">
    <property type="entry name" value="SusD-like_N"/>
</dbReference>
<organism evidence="8 9">
    <name type="scientific">Chryseobacterium salviniae</name>
    <dbReference type="NCBI Taxonomy" id="3101750"/>
    <lineage>
        <taxon>Bacteria</taxon>
        <taxon>Pseudomonadati</taxon>
        <taxon>Bacteroidota</taxon>
        <taxon>Flavobacteriia</taxon>
        <taxon>Flavobacteriales</taxon>
        <taxon>Weeksellaceae</taxon>
        <taxon>Chryseobacterium group</taxon>
        <taxon>Chryseobacterium</taxon>
    </lineage>
</organism>
<evidence type="ECO:0000256" key="2">
    <source>
        <dbReference type="ARBA" id="ARBA00006275"/>
    </source>
</evidence>
<dbReference type="RefSeq" id="WP_326319635.1">
    <property type="nucleotide sequence ID" value="NZ_JAYLAA010000012.1"/>
</dbReference>
<feature type="domain" description="SusD-like N-terminal" evidence="7">
    <location>
        <begin position="92"/>
        <end position="219"/>
    </location>
</feature>
<evidence type="ECO:0000313" key="9">
    <source>
        <dbReference type="Proteomes" id="UP001348397"/>
    </source>
</evidence>
<sequence>MRNIIISVVFIFCVQSCSEDLLNTYPEATKVTSQFYQDAQQIEQAVNSVYGSLQYDGQYNLAMPAIGEIPSDNTYDEVPANDSFTYGEFDFFTIQPNNSLIASTWKDTYVGIQQANIILNRIGGISDMDDQLKNTRIGEIKFLRALMYFNLVRIFGDVPLVTKETTDVNQFFGQGRTPANEVYTFIEAELKESITLLPNTTPQKGRVTKGAALGILAKVLITKGKFSEALPYLSQVINLGYSLQTDVTKIFDVNNKNNSEIIFDVQFASGINGNSEGSNAYQMFMPSGVVSGAKGHNIPTKEIYNLYTNGDKRRDAFIALTSNGVPYTKKLVKTSNVIADGGSNIVVLRLADVYLLLAECYAEGNDYVNANFYLNQVKTRAGINPVNLTTKQTLLNEIDLERRKELVSEGHRWFDLLRTGKAISVMTAHFANTPGYSTAKIHTHNLLMPVPQTQINTDPAIKQNNGY</sequence>
<dbReference type="Gene3D" id="1.25.40.390">
    <property type="match status" value="1"/>
</dbReference>
<accession>A0ABU6HNC5</accession>
<dbReference type="InterPro" id="IPR011990">
    <property type="entry name" value="TPR-like_helical_dom_sf"/>
</dbReference>
<dbReference type="Proteomes" id="UP001348397">
    <property type="component" value="Unassembled WGS sequence"/>
</dbReference>
<feature type="domain" description="RagB/SusD" evidence="6">
    <location>
        <begin position="315"/>
        <end position="467"/>
    </location>
</feature>
<protein>
    <submittedName>
        <fullName evidence="8">RagB/SusD family nutrient uptake outer membrane protein</fullName>
    </submittedName>
</protein>
<evidence type="ECO:0000259" key="7">
    <source>
        <dbReference type="Pfam" id="PF14322"/>
    </source>
</evidence>
<evidence type="ECO:0000256" key="5">
    <source>
        <dbReference type="ARBA" id="ARBA00023237"/>
    </source>
</evidence>
<comment type="subcellular location">
    <subcellularLocation>
        <location evidence="1">Cell outer membrane</location>
    </subcellularLocation>
</comment>
<gene>
    <name evidence="8" type="ORF">SOP96_02420</name>
</gene>
<dbReference type="SUPFAM" id="SSF48452">
    <property type="entry name" value="TPR-like"/>
    <property type="match status" value="1"/>
</dbReference>
<reference evidence="8 9" key="1">
    <citation type="submission" date="2024-01" db="EMBL/GenBank/DDBJ databases">
        <title>Chryseobacterium sp. T9W2-O.</title>
        <authorList>
            <person name="Maltman C."/>
        </authorList>
    </citation>
    <scope>NUCLEOTIDE SEQUENCE [LARGE SCALE GENOMIC DNA]</scope>
    <source>
        <strain evidence="8 9">T9W2-O</strain>
    </source>
</reference>
<keyword evidence="3" id="KW-0732">Signal</keyword>
<comment type="similarity">
    <text evidence="2">Belongs to the SusD family.</text>
</comment>
<dbReference type="EMBL" id="JAYLAA010000012">
    <property type="protein sequence ID" value="MEC3874562.1"/>
    <property type="molecule type" value="Genomic_DNA"/>
</dbReference>
<dbReference type="InterPro" id="IPR012944">
    <property type="entry name" value="SusD_RagB_dom"/>
</dbReference>
<evidence type="ECO:0000259" key="6">
    <source>
        <dbReference type="Pfam" id="PF07980"/>
    </source>
</evidence>
<dbReference type="Pfam" id="PF07980">
    <property type="entry name" value="SusD_RagB"/>
    <property type="match status" value="1"/>
</dbReference>
<dbReference type="Pfam" id="PF14322">
    <property type="entry name" value="SusD-like_3"/>
    <property type="match status" value="1"/>
</dbReference>